<keyword evidence="1" id="KW-1133">Transmembrane helix</keyword>
<organism evidence="2 3">
    <name type="scientific">Clostridium combesii</name>
    <dbReference type="NCBI Taxonomy" id="39481"/>
    <lineage>
        <taxon>Bacteria</taxon>
        <taxon>Bacillati</taxon>
        <taxon>Bacillota</taxon>
        <taxon>Clostridia</taxon>
        <taxon>Eubacteriales</taxon>
        <taxon>Clostridiaceae</taxon>
        <taxon>Clostridium</taxon>
    </lineage>
</organism>
<name>A0A2G7H7V3_9CLOT</name>
<dbReference type="EMBL" id="PEIK01000017">
    <property type="protein sequence ID" value="PIH00816.1"/>
    <property type="molecule type" value="Genomic_DNA"/>
</dbReference>
<evidence type="ECO:0000256" key="1">
    <source>
        <dbReference type="SAM" id="Phobius"/>
    </source>
</evidence>
<accession>A0A2G7H7V3</accession>
<keyword evidence="1" id="KW-0812">Transmembrane</keyword>
<protein>
    <recommendedName>
        <fullName evidence="4">Zinc-finger domain-containing protein</fullName>
    </recommendedName>
</protein>
<keyword evidence="1" id="KW-0472">Membrane</keyword>
<evidence type="ECO:0000313" key="2">
    <source>
        <dbReference type="EMBL" id="PIH00816.1"/>
    </source>
</evidence>
<dbReference type="AlphaFoldDB" id="A0A2G7H7V3"/>
<sequence length="150" mass="17039">MKPTLFNKEGHLTDDTVKLLKRGILKDEELISILEHISDCQKCASVFADSFEDDELAEAPLGFEEKVQIEIKNKKKSNIHFSLYCVRVAVVASIALIMVFSNGLSFIANTKTNYVKPLDLSFINSFNSELNTFSEKIIKMEVFNNDKEKK</sequence>
<dbReference type="Proteomes" id="UP000231322">
    <property type="component" value="Unassembled WGS sequence"/>
</dbReference>
<feature type="transmembrane region" description="Helical" evidence="1">
    <location>
        <begin position="81"/>
        <end position="108"/>
    </location>
</feature>
<comment type="caution">
    <text evidence="2">The sequence shown here is derived from an EMBL/GenBank/DDBJ whole genome shotgun (WGS) entry which is preliminary data.</text>
</comment>
<proteinExistence type="predicted"/>
<gene>
    <name evidence="2" type="ORF">CS538_16800</name>
</gene>
<evidence type="ECO:0000313" key="3">
    <source>
        <dbReference type="Proteomes" id="UP000231322"/>
    </source>
</evidence>
<evidence type="ECO:0008006" key="4">
    <source>
        <dbReference type="Google" id="ProtNLM"/>
    </source>
</evidence>
<dbReference type="RefSeq" id="WP_099840166.1">
    <property type="nucleotide sequence ID" value="NZ_PEIK01000017.1"/>
</dbReference>
<keyword evidence="3" id="KW-1185">Reference proteome</keyword>
<reference evidence="2 3" key="1">
    <citation type="submission" date="2017-10" db="EMBL/GenBank/DDBJ databases">
        <title>Reclassification of Eubacterium combesii and discrepancies in the nomenclature of botulinum neurotoxin producing clostridia. Request for an Opinion.</title>
        <authorList>
            <person name="Dobritsa A.P."/>
            <person name="Kutumbaka K.K."/>
            <person name="Samadpour M."/>
        </authorList>
    </citation>
    <scope>NUCLEOTIDE SEQUENCE [LARGE SCALE GENOMIC DNA]</scope>
    <source>
        <strain evidence="2 3">DSM 20696</strain>
    </source>
</reference>